<evidence type="ECO:0000313" key="3">
    <source>
        <dbReference type="Proteomes" id="UP000019149"/>
    </source>
</evidence>
<reference evidence="2 3" key="1">
    <citation type="journal article" date="2013" name="Nat. Genet.">
        <title>The genome of the hydatid tapeworm Echinococcus granulosus.</title>
        <authorList>
            <person name="Zheng H."/>
            <person name="Zhang W."/>
            <person name="Zhang L."/>
            <person name="Zhang Z."/>
            <person name="Li J."/>
            <person name="Lu G."/>
            <person name="Zhu Y."/>
            <person name="Wang Y."/>
            <person name="Huang Y."/>
            <person name="Liu J."/>
            <person name="Kang H."/>
            <person name="Chen J."/>
            <person name="Wang L."/>
            <person name="Chen A."/>
            <person name="Yu S."/>
            <person name="Gao Z."/>
            <person name="Jin L."/>
            <person name="Gu W."/>
            <person name="Wang Z."/>
            <person name="Zhao L."/>
            <person name="Shi B."/>
            <person name="Wen H."/>
            <person name="Lin R."/>
            <person name="Jones M.K."/>
            <person name="Brejova B."/>
            <person name="Vinar T."/>
            <person name="Zhao G."/>
            <person name="McManus D.P."/>
            <person name="Chen Z."/>
            <person name="Zhou Y."/>
            <person name="Wang S."/>
        </authorList>
    </citation>
    <scope>NUCLEOTIDE SEQUENCE [LARGE SCALE GENOMIC DNA]</scope>
</reference>
<dbReference type="Proteomes" id="UP000019149">
    <property type="component" value="Unassembled WGS sequence"/>
</dbReference>
<keyword evidence="1" id="KW-0812">Transmembrane</keyword>
<evidence type="ECO:0000313" key="2">
    <source>
        <dbReference type="EMBL" id="EUB54927.1"/>
    </source>
</evidence>
<dbReference type="OrthoDB" id="10535862at2759"/>
<feature type="transmembrane region" description="Helical" evidence="1">
    <location>
        <begin position="92"/>
        <end position="114"/>
    </location>
</feature>
<keyword evidence="3" id="KW-1185">Reference proteome</keyword>
<comment type="caution">
    <text evidence="2">The sequence shown here is derived from an EMBL/GenBank/DDBJ whole genome shotgun (WGS) entry which is preliminary data.</text>
</comment>
<accession>W6U8S9</accession>
<protein>
    <submittedName>
        <fullName evidence="2">Uncharacterized protein</fullName>
    </submittedName>
</protein>
<gene>
    <name evidence="2" type="ORF">EGR_10209</name>
</gene>
<sequence length="371" mass="43129">MISTLTSKFDYFSIKIEGWNHSHIRQKHLLPNKSKRVQQRAFIETRIVDLMPFLIRNIIQAKFIRFLPECGVWQHIQIQKIVPPRNGFYAPYHSYFIITPLICAMCFLVIYDTWGQNKSWIVQRMFGFKTVGLLKVKCISICTALVLPLERKPFTCQHNSKYFAHRSDLNMHISGVYQSKLRSSQTKKMCVFKLLRCEENLLQCGQVSGFFSRMVYIKGNQTHYLKITYFTLVKPRDVPLAIGPLLSYLHQHRSNPDYCVIAKIKMFCAPQCLCKAHAAENLSNGSFDNEFVFVWAEQPFPSLFTVECSACKVVLESSDHWLNLFKWLGISWCAKTAYNFKSFVHFSGLISSSPLLNKLESIMRLEILIKH</sequence>
<dbReference type="RefSeq" id="XP_024346123.1">
    <property type="nucleotide sequence ID" value="XM_024499458.1"/>
</dbReference>
<dbReference type="EMBL" id="APAU02000199">
    <property type="protein sequence ID" value="EUB54927.1"/>
    <property type="molecule type" value="Genomic_DNA"/>
</dbReference>
<evidence type="ECO:0000256" key="1">
    <source>
        <dbReference type="SAM" id="Phobius"/>
    </source>
</evidence>
<dbReference type="AlphaFoldDB" id="W6U8S9"/>
<keyword evidence="1" id="KW-1133">Transmembrane helix</keyword>
<dbReference type="GeneID" id="36345924"/>
<dbReference type="KEGG" id="egl:EGR_10209"/>
<organism evidence="2 3">
    <name type="scientific">Echinococcus granulosus</name>
    <name type="common">Hydatid tapeworm</name>
    <dbReference type="NCBI Taxonomy" id="6210"/>
    <lineage>
        <taxon>Eukaryota</taxon>
        <taxon>Metazoa</taxon>
        <taxon>Spiralia</taxon>
        <taxon>Lophotrochozoa</taxon>
        <taxon>Platyhelminthes</taxon>
        <taxon>Cestoda</taxon>
        <taxon>Eucestoda</taxon>
        <taxon>Cyclophyllidea</taxon>
        <taxon>Taeniidae</taxon>
        <taxon>Echinococcus</taxon>
        <taxon>Echinococcus granulosus group</taxon>
    </lineage>
</organism>
<dbReference type="CTD" id="36345924"/>
<proteinExistence type="predicted"/>
<name>W6U8S9_ECHGR</name>
<keyword evidence="1" id="KW-0472">Membrane</keyword>